<sequence>MAVLSTDLRTLSYEAYLYFYPMVTMEVTRLQVANMPAGTAPGSGPPNRFSHMRAFPAADFRAVVRPNFDTLYSSAWLDLTAGPVKLTAPDTDDRYYMLPLLDMWTDVFANPGKRTTGTAAGEWVIVGPGYDGTLPAGLPVIVAPTPHVWIIGRTQTNGVADYPAVHEVQDGYVITPLGAEPDYHVDPNRDIKTEPVKIVNGMAALEFLGFAAELLAVNPPHQTDFDQLARIAPLGIEAGKPFDAGRFSADQQAEIEAGKDDALAAMLSSLPTLGTSANGWTMMTSNIGVYGNAYFERAVVTLVGLGANPPEDAVYPLLNVDADGDPTTGEHDYVIHFDADKLPPASAFWSVTMYDSEGFQVVNEIDRFAIGDRDPLIYNADGSLDLYLQHSNPGPERLSNWLPAPQGPLGVTMRLYAPHKSVLDGQWAPPPVRKA</sequence>
<feature type="domain" description="DUF1214" evidence="1">
    <location>
        <begin position="313"/>
        <end position="419"/>
    </location>
</feature>
<dbReference type="InterPro" id="IPR037049">
    <property type="entry name" value="DUF1214_C_sf"/>
</dbReference>
<feature type="domain" description="DUF1254" evidence="2">
    <location>
        <begin position="46"/>
        <end position="176"/>
    </location>
</feature>
<dbReference type="Pfam" id="PF06863">
    <property type="entry name" value="DUF1254"/>
    <property type="match status" value="1"/>
</dbReference>
<dbReference type="PANTHER" id="PTHR36509:SF2">
    <property type="entry name" value="BLL3101 PROTEIN"/>
    <property type="match status" value="1"/>
</dbReference>
<dbReference type="PANTHER" id="PTHR36509">
    <property type="entry name" value="BLL3101 PROTEIN"/>
    <property type="match status" value="1"/>
</dbReference>
<comment type="caution">
    <text evidence="3">The sequence shown here is derived from an EMBL/GenBank/DDBJ whole genome shotgun (WGS) entry which is preliminary data.</text>
</comment>
<evidence type="ECO:0000313" key="3">
    <source>
        <dbReference type="EMBL" id="MCV7228697.1"/>
    </source>
</evidence>
<accession>A0ABT3CGV9</accession>
<dbReference type="EMBL" id="JACKTY010000033">
    <property type="protein sequence ID" value="MCV7228697.1"/>
    <property type="molecule type" value="Genomic_DNA"/>
</dbReference>
<proteinExistence type="predicted"/>
<dbReference type="SUPFAM" id="SSF160935">
    <property type="entry name" value="VPA0735-like"/>
    <property type="match status" value="1"/>
</dbReference>
<keyword evidence="4" id="KW-1185">Reference proteome</keyword>
<dbReference type="Pfam" id="PF06742">
    <property type="entry name" value="DUF1214"/>
    <property type="match status" value="1"/>
</dbReference>
<dbReference type="InterPro" id="IPR010621">
    <property type="entry name" value="DUF1214"/>
</dbReference>
<reference evidence="3 4" key="1">
    <citation type="journal article" date="2022" name="BMC Genomics">
        <title>Comparative genome analysis of mycobacteria focusing on tRNA and non-coding RNA.</title>
        <authorList>
            <person name="Behra P.R.K."/>
            <person name="Pettersson B.M.F."/>
            <person name="Ramesh M."/>
            <person name="Das S."/>
            <person name="Dasgupta S."/>
            <person name="Kirsebom L.A."/>
        </authorList>
    </citation>
    <scope>NUCLEOTIDE SEQUENCE [LARGE SCALE GENOMIC DNA]</scope>
    <source>
        <strain evidence="3 4">DSM 44078</strain>
    </source>
</reference>
<organism evidence="3 4">
    <name type="scientific">Mycolicibacterium komossense</name>
    <dbReference type="NCBI Taxonomy" id="1779"/>
    <lineage>
        <taxon>Bacteria</taxon>
        <taxon>Bacillati</taxon>
        <taxon>Actinomycetota</taxon>
        <taxon>Actinomycetes</taxon>
        <taxon>Mycobacteriales</taxon>
        <taxon>Mycobacteriaceae</taxon>
        <taxon>Mycolicibacterium</taxon>
    </lineage>
</organism>
<dbReference type="InterPro" id="IPR010679">
    <property type="entry name" value="DUF1254"/>
</dbReference>
<name>A0ABT3CGV9_9MYCO</name>
<dbReference type="Proteomes" id="UP001526201">
    <property type="component" value="Unassembled WGS sequence"/>
</dbReference>
<dbReference type="InterPro" id="IPR037050">
    <property type="entry name" value="DUF1254_sf"/>
</dbReference>
<dbReference type="Gene3D" id="2.60.120.600">
    <property type="entry name" value="Domain of unknown function DUF1214, C-terminal domain"/>
    <property type="match status" value="1"/>
</dbReference>
<gene>
    <name evidence="3" type="ORF">H7J73_22025</name>
</gene>
<protein>
    <submittedName>
        <fullName evidence="3">DUF1254 domain-containing protein</fullName>
    </submittedName>
</protein>
<evidence type="ECO:0000259" key="1">
    <source>
        <dbReference type="Pfam" id="PF06742"/>
    </source>
</evidence>
<evidence type="ECO:0000313" key="4">
    <source>
        <dbReference type="Proteomes" id="UP001526201"/>
    </source>
</evidence>
<dbReference type="Gene3D" id="2.60.40.1610">
    <property type="entry name" value="Domain of unknown function DUF1254"/>
    <property type="match status" value="1"/>
</dbReference>
<evidence type="ECO:0000259" key="2">
    <source>
        <dbReference type="Pfam" id="PF06863"/>
    </source>
</evidence>
<dbReference type="RefSeq" id="WP_264069846.1">
    <property type="nucleotide sequence ID" value="NZ_JACKTY010000033.1"/>
</dbReference>